<dbReference type="KEGG" id="dfa:DFA_01497"/>
<evidence type="ECO:0000313" key="3">
    <source>
        <dbReference type="Proteomes" id="UP000007797"/>
    </source>
</evidence>
<keyword evidence="3" id="KW-1185">Reference proteome</keyword>
<protein>
    <submittedName>
        <fullName evidence="2">Uncharacterized protein</fullName>
    </submittedName>
</protein>
<feature type="region of interest" description="Disordered" evidence="1">
    <location>
        <begin position="1"/>
        <end position="20"/>
    </location>
</feature>
<reference evidence="3" key="1">
    <citation type="journal article" date="2011" name="Genome Res.">
        <title>Phylogeny-wide analysis of social amoeba genomes highlights ancient origins for complex intercellular communication.</title>
        <authorList>
            <person name="Heidel A.J."/>
            <person name="Lawal H.M."/>
            <person name="Felder M."/>
            <person name="Schilde C."/>
            <person name="Helps N.R."/>
            <person name="Tunggal B."/>
            <person name="Rivero F."/>
            <person name="John U."/>
            <person name="Schleicher M."/>
            <person name="Eichinger L."/>
            <person name="Platzer M."/>
            <person name="Noegel A.A."/>
            <person name="Schaap P."/>
            <person name="Gloeckner G."/>
        </authorList>
    </citation>
    <scope>NUCLEOTIDE SEQUENCE [LARGE SCALE GENOMIC DNA]</scope>
    <source>
        <strain evidence="3">SH3</strain>
    </source>
</reference>
<sequence length="348" mass="38839">MTSTNNNNNKNVVDEESSSDVEIVDQHSLNGVSSSSSSSSVSNLLETFPQFICTDIKNVIIGYLSEIGIDNALIQSLNNQFELKIDNQYTSIKQQQQHSLLPTTTTTPIPIKKEKGVDQEEEKNINTTQLIDSNLTLLSKLNSIYHVTNQKRVNGNKSRFKRQKITSAPSQVQTISGAQQQQLNKVEVQIQAPREEISKRIQSFISRKKIENSEFNTRVFRAADDGQDLAARVTAGLPQRIKSSITVNTEGPATATGSTSDGNYVPYVNERCSIIEDHIGVLKPIPTEIYSRVKKIEDKIVEIEQKNPAFFREVYDQRIQKQKSNRTIVHQSSSSSTTTTSIPSPPTK</sequence>
<evidence type="ECO:0000313" key="2">
    <source>
        <dbReference type="EMBL" id="EGG21611.1"/>
    </source>
</evidence>
<feature type="compositionally biased region" description="Low complexity" evidence="1">
    <location>
        <begin position="1"/>
        <end position="11"/>
    </location>
</feature>
<organism evidence="2 3">
    <name type="scientific">Cavenderia fasciculata</name>
    <name type="common">Slime mold</name>
    <name type="synonym">Dictyostelium fasciculatum</name>
    <dbReference type="NCBI Taxonomy" id="261658"/>
    <lineage>
        <taxon>Eukaryota</taxon>
        <taxon>Amoebozoa</taxon>
        <taxon>Evosea</taxon>
        <taxon>Eumycetozoa</taxon>
        <taxon>Dictyostelia</taxon>
        <taxon>Acytosteliales</taxon>
        <taxon>Cavenderiaceae</taxon>
        <taxon>Cavenderia</taxon>
    </lineage>
</organism>
<accession>F4PT35</accession>
<dbReference type="Proteomes" id="UP000007797">
    <property type="component" value="Unassembled WGS sequence"/>
</dbReference>
<dbReference type="RefSeq" id="XP_004359461.1">
    <property type="nucleotide sequence ID" value="XM_004359404.1"/>
</dbReference>
<dbReference type="OMA" id="FNTCEFR"/>
<dbReference type="GeneID" id="14873544"/>
<dbReference type="AlphaFoldDB" id="F4PT35"/>
<evidence type="ECO:0000256" key="1">
    <source>
        <dbReference type="SAM" id="MobiDB-lite"/>
    </source>
</evidence>
<feature type="region of interest" description="Disordered" evidence="1">
    <location>
        <begin position="322"/>
        <end position="348"/>
    </location>
</feature>
<gene>
    <name evidence="2" type="ORF">DFA_01497</name>
</gene>
<proteinExistence type="predicted"/>
<dbReference type="STRING" id="1054147.F4PT35"/>
<name>F4PT35_CACFS</name>
<dbReference type="OrthoDB" id="5531344at2759"/>
<feature type="compositionally biased region" description="Low complexity" evidence="1">
    <location>
        <begin position="332"/>
        <end position="342"/>
    </location>
</feature>
<dbReference type="EMBL" id="GL883010">
    <property type="protein sequence ID" value="EGG21611.1"/>
    <property type="molecule type" value="Genomic_DNA"/>
</dbReference>